<comment type="caution">
    <text evidence="2">The sequence shown here is derived from an EMBL/GenBank/DDBJ whole genome shotgun (WGS) entry which is preliminary data.</text>
</comment>
<evidence type="ECO:0000313" key="2">
    <source>
        <dbReference type="EMBL" id="OBS83362.1"/>
    </source>
</evidence>
<feature type="region of interest" description="Disordered" evidence="1">
    <location>
        <begin position="85"/>
        <end position="112"/>
    </location>
</feature>
<gene>
    <name evidence="2" type="ORF">A6R68_22643</name>
</gene>
<organism evidence="2 3">
    <name type="scientific">Neotoma lepida</name>
    <name type="common">Desert woodrat</name>
    <dbReference type="NCBI Taxonomy" id="56216"/>
    <lineage>
        <taxon>Eukaryota</taxon>
        <taxon>Metazoa</taxon>
        <taxon>Chordata</taxon>
        <taxon>Craniata</taxon>
        <taxon>Vertebrata</taxon>
        <taxon>Euteleostomi</taxon>
        <taxon>Mammalia</taxon>
        <taxon>Eutheria</taxon>
        <taxon>Euarchontoglires</taxon>
        <taxon>Glires</taxon>
        <taxon>Rodentia</taxon>
        <taxon>Myomorpha</taxon>
        <taxon>Muroidea</taxon>
        <taxon>Cricetidae</taxon>
        <taxon>Neotominae</taxon>
        <taxon>Neotoma</taxon>
    </lineage>
</organism>
<sequence>MLDVHFCGAVPSPSRSPKALRSFLSSTGELTLGLGITAWSVHSAGMFPESSHPGSVASVDRNCLLQPPCKVMSQQEVDPEVFVDASEDTAGGPEGAQCPPSKRKKKETAGRKKLPSNLMSCDEVGSLSLDGSPCNGSQCCELVTHKHPFHSESRVLLSLHHMAESREVWEQGGGEGTVDTHFAVVPAESL</sequence>
<protein>
    <submittedName>
        <fullName evidence="2">Uncharacterized protein</fullName>
    </submittedName>
</protein>
<proteinExistence type="predicted"/>
<evidence type="ECO:0000256" key="1">
    <source>
        <dbReference type="SAM" id="MobiDB-lite"/>
    </source>
</evidence>
<name>A0A1A6I062_NEOLE</name>
<reference evidence="2 3" key="1">
    <citation type="submission" date="2016-06" db="EMBL/GenBank/DDBJ databases">
        <title>The Draft Genome Sequence and Annotation of the Desert Woodrat Neotoma lepida.</title>
        <authorList>
            <person name="Campbell M."/>
            <person name="Oakeson K.F."/>
            <person name="Yandell M."/>
            <person name="Halpert J.R."/>
            <person name="Dearing D."/>
        </authorList>
    </citation>
    <scope>NUCLEOTIDE SEQUENCE [LARGE SCALE GENOMIC DNA]</scope>
    <source>
        <strain evidence="2">417</strain>
        <tissue evidence="2">Liver</tissue>
    </source>
</reference>
<keyword evidence="3" id="KW-1185">Reference proteome</keyword>
<evidence type="ECO:0000313" key="3">
    <source>
        <dbReference type="Proteomes" id="UP000092124"/>
    </source>
</evidence>
<feature type="compositionally biased region" description="Basic residues" evidence="1">
    <location>
        <begin position="101"/>
        <end position="112"/>
    </location>
</feature>
<dbReference type="Proteomes" id="UP000092124">
    <property type="component" value="Unassembled WGS sequence"/>
</dbReference>
<dbReference type="AlphaFoldDB" id="A0A1A6I062"/>
<dbReference type="EMBL" id="LZPO01007942">
    <property type="protein sequence ID" value="OBS83362.1"/>
    <property type="molecule type" value="Genomic_DNA"/>
</dbReference>
<accession>A0A1A6I062</accession>